<evidence type="ECO:0000256" key="4">
    <source>
        <dbReference type="ARBA" id="ARBA00022692"/>
    </source>
</evidence>
<dbReference type="WBParaSite" id="SBAD_0000681701-mRNA-1">
    <property type="protein sequence ID" value="SBAD_0000681701-mRNA-1"/>
    <property type="gene ID" value="SBAD_0000681701"/>
</dbReference>
<evidence type="ECO:0000256" key="1">
    <source>
        <dbReference type="ARBA" id="ARBA00004141"/>
    </source>
</evidence>
<keyword evidence="5 8" id="KW-1133">Transmembrane helix</keyword>
<reference evidence="9 10" key="2">
    <citation type="submission" date="2018-11" db="EMBL/GenBank/DDBJ databases">
        <authorList>
            <consortium name="Pathogen Informatics"/>
        </authorList>
    </citation>
    <scope>NUCLEOTIDE SEQUENCE [LARGE SCALE GENOMIC DNA]</scope>
</reference>
<evidence type="ECO:0000256" key="8">
    <source>
        <dbReference type="SAM" id="Phobius"/>
    </source>
</evidence>
<sequence>MCQAPIQPLPYRELAMGGARSASKKNSSSDLHSRLKTRKVLGVGERREDGNVYRSKVSQILGHSDFIDQKLPRGFGLSIDLNLIYFVVLGLLYMCYPQITAFETSFATKANNQYVRLFGAALLVQAFVYHGIVSTNDSCIISIGVLSCCLFYTGTLISDSYDGGDHSLDPLYINASQSTEGEGRTDEWRHGSKIVALG</sequence>
<evidence type="ECO:0000256" key="6">
    <source>
        <dbReference type="ARBA" id="ARBA00023136"/>
    </source>
</evidence>
<evidence type="ECO:0000313" key="11">
    <source>
        <dbReference type="WBParaSite" id="SBAD_0000681701-mRNA-1"/>
    </source>
</evidence>
<dbReference type="GO" id="GO:0016020">
    <property type="term" value="C:membrane"/>
    <property type="evidence" value="ECO:0007669"/>
    <property type="project" value="UniProtKB-SubCell"/>
</dbReference>
<accession>A0A183ISG5</accession>
<dbReference type="InterPro" id="IPR028266">
    <property type="entry name" value="TP53I11"/>
</dbReference>
<comment type="subcellular location">
    <subcellularLocation>
        <location evidence="1">Membrane</location>
        <topology evidence="1">Multi-pass membrane protein</topology>
    </subcellularLocation>
</comment>
<feature type="transmembrane region" description="Helical" evidence="8">
    <location>
        <begin position="83"/>
        <end position="102"/>
    </location>
</feature>
<evidence type="ECO:0000256" key="2">
    <source>
        <dbReference type="ARBA" id="ARBA00019449"/>
    </source>
</evidence>
<feature type="transmembrane region" description="Helical" evidence="8">
    <location>
        <begin position="114"/>
        <end position="132"/>
    </location>
</feature>
<proteinExistence type="predicted"/>
<evidence type="ECO:0000256" key="7">
    <source>
        <dbReference type="ARBA" id="ARBA00032100"/>
    </source>
</evidence>
<keyword evidence="6 8" id="KW-0472">Membrane</keyword>
<gene>
    <name evidence="9" type="ORF">SBAD_LOCUS6562</name>
</gene>
<organism evidence="11">
    <name type="scientific">Soboliphyme baturini</name>
    <dbReference type="NCBI Taxonomy" id="241478"/>
    <lineage>
        <taxon>Eukaryota</taxon>
        <taxon>Metazoa</taxon>
        <taxon>Ecdysozoa</taxon>
        <taxon>Nematoda</taxon>
        <taxon>Enoplea</taxon>
        <taxon>Dorylaimia</taxon>
        <taxon>Dioctophymatida</taxon>
        <taxon>Dioctophymatoidea</taxon>
        <taxon>Soboliphymatidae</taxon>
        <taxon>Soboliphyme</taxon>
    </lineage>
</organism>
<dbReference type="OrthoDB" id="6243248at2759"/>
<keyword evidence="4 8" id="KW-0812">Transmembrane</keyword>
<evidence type="ECO:0000313" key="9">
    <source>
        <dbReference type="EMBL" id="VDP10306.1"/>
    </source>
</evidence>
<dbReference type="Proteomes" id="UP000270296">
    <property type="component" value="Unassembled WGS sequence"/>
</dbReference>
<dbReference type="AlphaFoldDB" id="A0A183ISG5"/>
<dbReference type="EMBL" id="UZAM01009858">
    <property type="protein sequence ID" value="VDP10306.1"/>
    <property type="molecule type" value="Genomic_DNA"/>
</dbReference>
<reference evidence="11" key="1">
    <citation type="submission" date="2016-06" db="UniProtKB">
        <authorList>
            <consortium name="WormBaseParasite"/>
        </authorList>
    </citation>
    <scope>IDENTIFICATION</scope>
</reference>
<evidence type="ECO:0000313" key="10">
    <source>
        <dbReference type="Proteomes" id="UP000270296"/>
    </source>
</evidence>
<name>A0A183ISG5_9BILA</name>
<dbReference type="Pfam" id="PF14936">
    <property type="entry name" value="p53-inducible11"/>
    <property type="match status" value="1"/>
</dbReference>
<dbReference type="PANTHER" id="PTHR31584:SF1">
    <property type="entry name" value="TUMOR PROTEIN P53-INDUCIBLE PROTEIN 11"/>
    <property type="match status" value="1"/>
</dbReference>
<protein>
    <recommendedName>
        <fullName evidence="2">Tumor protein p53-inducible protein 11</fullName>
    </recommendedName>
    <alternativeName>
        <fullName evidence="7">p53-induced gene 11 protein</fullName>
    </alternativeName>
</protein>
<dbReference type="PANTHER" id="PTHR31584">
    <property type="entry name" value="TUMOR PROTEIN P53-INDUCIBLE PROTEIN 11"/>
    <property type="match status" value="1"/>
</dbReference>
<keyword evidence="10" id="KW-1185">Reference proteome</keyword>
<evidence type="ECO:0000256" key="5">
    <source>
        <dbReference type="ARBA" id="ARBA00022989"/>
    </source>
</evidence>
<evidence type="ECO:0000256" key="3">
    <source>
        <dbReference type="ARBA" id="ARBA00022553"/>
    </source>
</evidence>
<keyword evidence="3" id="KW-0597">Phosphoprotein</keyword>